<keyword evidence="1" id="KW-0812">Transmembrane</keyword>
<dbReference type="Proteomes" id="UP000507222">
    <property type="component" value="Unassembled WGS sequence"/>
</dbReference>
<keyword evidence="5" id="KW-1185">Reference proteome</keyword>
<dbReference type="EMBL" id="CAEKKB010000008">
    <property type="protein sequence ID" value="CAB4321203.1"/>
    <property type="molecule type" value="Genomic_DNA"/>
</dbReference>
<evidence type="ECO:0000313" key="2">
    <source>
        <dbReference type="EMBL" id="CAB4290882.1"/>
    </source>
</evidence>
<protein>
    <recommendedName>
        <fullName evidence="6">Zinc finger GRF-type domain-containing protein</fullName>
    </recommendedName>
</protein>
<gene>
    <name evidence="2" type="ORF">CURHAP_LOCUS51057</name>
    <name evidence="3" type="ORF">ORAREDHAP_LOCUS50326</name>
</gene>
<evidence type="ECO:0008006" key="6">
    <source>
        <dbReference type="Google" id="ProtNLM"/>
    </source>
</evidence>
<sequence>MSEARRCFCGGFAQLETSWTKDNPERRFWTCCRKMIDKADDARKRDKLLWFFIVIGVHIAMLSANANQHKGSSGTKTVLELA</sequence>
<keyword evidence="1" id="KW-1133">Transmembrane helix</keyword>
<dbReference type="AlphaFoldDB" id="A0A6J5VSL0"/>
<name>A0A6J5VSL0_PRUAR</name>
<evidence type="ECO:0000313" key="5">
    <source>
        <dbReference type="Proteomes" id="UP000507245"/>
    </source>
</evidence>
<accession>A0A6J5VSL0</accession>
<evidence type="ECO:0000256" key="1">
    <source>
        <dbReference type="SAM" id="Phobius"/>
    </source>
</evidence>
<proteinExistence type="predicted"/>
<feature type="transmembrane region" description="Helical" evidence="1">
    <location>
        <begin position="48"/>
        <end position="66"/>
    </location>
</feature>
<dbReference type="OrthoDB" id="10322603at2759"/>
<evidence type="ECO:0000313" key="3">
    <source>
        <dbReference type="EMBL" id="CAB4321203.1"/>
    </source>
</evidence>
<dbReference type="Proteomes" id="UP000507245">
    <property type="component" value="Unassembled WGS sequence"/>
</dbReference>
<keyword evidence="1" id="KW-0472">Membrane</keyword>
<evidence type="ECO:0000313" key="4">
    <source>
        <dbReference type="Proteomes" id="UP000507222"/>
    </source>
</evidence>
<organism evidence="2 4">
    <name type="scientific">Prunus armeniaca</name>
    <name type="common">Apricot</name>
    <name type="synonym">Armeniaca vulgaris</name>
    <dbReference type="NCBI Taxonomy" id="36596"/>
    <lineage>
        <taxon>Eukaryota</taxon>
        <taxon>Viridiplantae</taxon>
        <taxon>Streptophyta</taxon>
        <taxon>Embryophyta</taxon>
        <taxon>Tracheophyta</taxon>
        <taxon>Spermatophyta</taxon>
        <taxon>Magnoliopsida</taxon>
        <taxon>eudicotyledons</taxon>
        <taxon>Gunneridae</taxon>
        <taxon>Pentapetalae</taxon>
        <taxon>rosids</taxon>
        <taxon>fabids</taxon>
        <taxon>Rosales</taxon>
        <taxon>Rosaceae</taxon>
        <taxon>Amygdaloideae</taxon>
        <taxon>Amygdaleae</taxon>
        <taxon>Prunus</taxon>
    </lineage>
</organism>
<reference evidence="2 4" key="2">
    <citation type="submission" date="2020-05" db="EMBL/GenBank/DDBJ databases">
        <authorList>
            <person name="Campoy J."/>
            <person name="Schneeberger K."/>
            <person name="Spophaly S."/>
        </authorList>
    </citation>
    <scope>NUCLEOTIDE SEQUENCE [LARGE SCALE GENOMIC DNA]</scope>
    <source>
        <strain evidence="2">PruArmRojPasFocal</strain>
    </source>
</reference>
<reference evidence="5" key="1">
    <citation type="journal article" date="2020" name="Genome Biol.">
        <title>Gamete binning: chromosome-level and haplotype-resolved genome assembly enabled by high-throughput single-cell sequencing of gamete genomes.</title>
        <authorList>
            <person name="Campoy J.A."/>
            <person name="Sun H."/>
            <person name="Goel M."/>
            <person name="Jiao W.-B."/>
            <person name="Folz-Donahue K."/>
            <person name="Wang N."/>
            <person name="Rubio M."/>
            <person name="Liu C."/>
            <person name="Kukat C."/>
            <person name="Ruiz D."/>
            <person name="Huettel B."/>
            <person name="Schneeberger K."/>
        </authorList>
    </citation>
    <scope>NUCLEOTIDE SEQUENCE [LARGE SCALE GENOMIC DNA]</scope>
    <source>
        <strain evidence="5">cv. Rojo Pasion</strain>
    </source>
</reference>
<dbReference type="EMBL" id="CAEKDK010000008">
    <property type="protein sequence ID" value="CAB4290882.1"/>
    <property type="molecule type" value="Genomic_DNA"/>
</dbReference>